<reference evidence="6" key="1">
    <citation type="journal article" date="2020" name="Stud. Mycol.">
        <title>101 Dothideomycetes genomes: a test case for predicting lifestyles and emergence of pathogens.</title>
        <authorList>
            <person name="Haridas S."/>
            <person name="Albert R."/>
            <person name="Binder M."/>
            <person name="Bloem J."/>
            <person name="Labutti K."/>
            <person name="Salamov A."/>
            <person name="Andreopoulos B."/>
            <person name="Baker S."/>
            <person name="Barry K."/>
            <person name="Bills G."/>
            <person name="Bluhm B."/>
            <person name="Cannon C."/>
            <person name="Castanera R."/>
            <person name="Culley D."/>
            <person name="Daum C."/>
            <person name="Ezra D."/>
            <person name="Gonzalez J."/>
            <person name="Henrissat B."/>
            <person name="Kuo A."/>
            <person name="Liang C."/>
            <person name="Lipzen A."/>
            <person name="Lutzoni F."/>
            <person name="Magnuson J."/>
            <person name="Mondo S."/>
            <person name="Nolan M."/>
            <person name="Ohm R."/>
            <person name="Pangilinan J."/>
            <person name="Park H.-J."/>
            <person name="Ramirez L."/>
            <person name="Alfaro M."/>
            <person name="Sun H."/>
            <person name="Tritt A."/>
            <person name="Yoshinaga Y."/>
            <person name="Zwiers L.-H."/>
            <person name="Turgeon B."/>
            <person name="Goodwin S."/>
            <person name="Spatafora J."/>
            <person name="Crous P."/>
            <person name="Grigoriev I."/>
        </authorList>
    </citation>
    <scope>NUCLEOTIDE SEQUENCE</scope>
    <source>
        <strain evidence="6">CBS 125425</strain>
    </source>
</reference>
<dbReference type="GO" id="GO:0003677">
    <property type="term" value="F:DNA binding"/>
    <property type="evidence" value="ECO:0007669"/>
    <property type="project" value="InterPro"/>
</dbReference>
<dbReference type="OrthoDB" id="9996127at2759"/>
<dbReference type="SMART" id="SM00906">
    <property type="entry name" value="Fungal_trans"/>
    <property type="match status" value="1"/>
</dbReference>
<feature type="region of interest" description="Disordered" evidence="4">
    <location>
        <begin position="1"/>
        <end position="29"/>
    </location>
</feature>
<keyword evidence="2" id="KW-0479">Metal-binding</keyword>
<keyword evidence="3" id="KW-0539">Nucleus</keyword>
<dbReference type="Pfam" id="PF00172">
    <property type="entry name" value="Zn_clus"/>
    <property type="match status" value="1"/>
</dbReference>
<dbReference type="CDD" id="cd00067">
    <property type="entry name" value="GAL4"/>
    <property type="match status" value="1"/>
</dbReference>
<name>A0A9P4RC13_9PLEO</name>
<dbReference type="PANTHER" id="PTHR31001:SF49">
    <property type="entry name" value="ZN(II)2CYS6 TRANSCRIPTION FACTOR (EUROFUNG)"/>
    <property type="match status" value="1"/>
</dbReference>
<dbReference type="EMBL" id="ML996097">
    <property type="protein sequence ID" value="KAF2741355.1"/>
    <property type="molecule type" value="Genomic_DNA"/>
</dbReference>
<feature type="region of interest" description="Disordered" evidence="4">
    <location>
        <begin position="98"/>
        <end position="127"/>
    </location>
</feature>
<gene>
    <name evidence="6" type="ORF">EJ04DRAFT_2556</name>
</gene>
<evidence type="ECO:0000259" key="5">
    <source>
        <dbReference type="PROSITE" id="PS50048"/>
    </source>
</evidence>
<dbReference type="SUPFAM" id="SSF57701">
    <property type="entry name" value="Zn2/Cys6 DNA-binding domain"/>
    <property type="match status" value="1"/>
</dbReference>
<dbReference type="GO" id="GO:0005634">
    <property type="term" value="C:nucleus"/>
    <property type="evidence" value="ECO:0007669"/>
    <property type="project" value="UniProtKB-SubCell"/>
</dbReference>
<dbReference type="InterPro" id="IPR036864">
    <property type="entry name" value="Zn2-C6_fun-type_DNA-bd_sf"/>
</dbReference>
<evidence type="ECO:0000256" key="2">
    <source>
        <dbReference type="ARBA" id="ARBA00022723"/>
    </source>
</evidence>
<dbReference type="PANTHER" id="PTHR31001">
    <property type="entry name" value="UNCHARACTERIZED TRANSCRIPTIONAL REGULATORY PROTEIN"/>
    <property type="match status" value="1"/>
</dbReference>
<dbReference type="PROSITE" id="PS00463">
    <property type="entry name" value="ZN2_CY6_FUNGAL_1"/>
    <property type="match status" value="1"/>
</dbReference>
<dbReference type="InterPro" id="IPR007219">
    <property type="entry name" value="XnlR_reg_dom"/>
</dbReference>
<proteinExistence type="predicted"/>
<accession>A0A9P4RC13</accession>
<comment type="subcellular location">
    <subcellularLocation>
        <location evidence="1">Nucleus</location>
    </subcellularLocation>
</comment>
<dbReference type="InterPro" id="IPR001138">
    <property type="entry name" value="Zn2Cys6_DnaBD"/>
</dbReference>
<dbReference type="AlphaFoldDB" id="A0A9P4RC13"/>
<evidence type="ECO:0000313" key="7">
    <source>
        <dbReference type="Proteomes" id="UP000799444"/>
    </source>
</evidence>
<feature type="domain" description="Zn(2)-C6 fungal-type" evidence="5">
    <location>
        <begin position="35"/>
        <end position="67"/>
    </location>
</feature>
<dbReference type="InterPro" id="IPR050613">
    <property type="entry name" value="Sec_Metabolite_Reg"/>
</dbReference>
<dbReference type="Gene3D" id="4.10.240.10">
    <property type="entry name" value="Zn(2)-C6 fungal-type DNA-binding domain"/>
    <property type="match status" value="1"/>
</dbReference>
<evidence type="ECO:0000256" key="3">
    <source>
        <dbReference type="ARBA" id="ARBA00023242"/>
    </source>
</evidence>
<evidence type="ECO:0000313" key="6">
    <source>
        <dbReference type="EMBL" id="KAF2741355.1"/>
    </source>
</evidence>
<dbReference type="GO" id="GO:0000981">
    <property type="term" value="F:DNA-binding transcription factor activity, RNA polymerase II-specific"/>
    <property type="evidence" value="ECO:0007669"/>
    <property type="project" value="InterPro"/>
</dbReference>
<sequence>MTEPSPPGTSDGSASLSPPDILGRAPIKRARPQLSCTPCRQGKLKCNREHPICDQCSKRSRHDACHYVPPPARNKQAQNMRGRIRNLESLVVNLINQKSQESGTPVKDIVTGAPNGDTRPDKDPDEADVESFGQLRISHAGEQTQTSYVGAGHWSSLLKEIEEVKEGLDDDDEAAEEAQEEEWDHFNARSTVTFGVPRPISKTQLIQEMPSKEEVDRLLPLWFNSSDPLLYIIHAPTFQDEYKQFWKDPHSMPVMWIALLYSALALGIILGPRNPGMTNPHPTSYHRESGSLFDKSDQLSNAVNRFQQLASSAMVLADIAKSQPYTLETLMIYGECEFLRRDDHHSKIWLMNGVTLRVAMRMGYHRDPSNFSGISVFQGEMRRRVWHVLNMMDTLISFAIGLPTLIRRVESDVRAPHNVYDHDISPAMTHIPKERPTTEITPGLYTIAKSRVAAVFGEAAELSQKVTPPRHSTIMALNKRLEEAHDLIPEGMRVRPMDDCITDSPVLVMSRFNIELLYHKTRIVLHRAFLTAGQTDARFAESRNICVKAAMEILDYQNIIVQACSPGGQLNKVWWYMSSLTAYDFLLAAMILCLELNHFKTKGLTSPKAPEMFGLLENTLGIWTNFPNRFRESAKGAEMLKAMLRKCSVVASSHPSTVTPPSSTSFGEGQSGSTLLNLTPETLSDELPPQIWGTWPPVDPSSFDMADIPSEIDWTFFDSTLQGQSNILPQTTNTSMDSWMVGSMGIDNSIGGGELDFGNPLNLYNTSSYIPPPIENSNNIWPPQ</sequence>
<comment type="caution">
    <text evidence="6">The sequence shown here is derived from an EMBL/GenBank/DDBJ whole genome shotgun (WGS) entry which is preliminary data.</text>
</comment>
<dbReference type="CDD" id="cd12148">
    <property type="entry name" value="fungal_TF_MHR"/>
    <property type="match status" value="1"/>
</dbReference>
<evidence type="ECO:0000256" key="4">
    <source>
        <dbReference type="SAM" id="MobiDB-lite"/>
    </source>
</evidence>
<dbReference type="PROSITE" id="PS50048">
    <property type="entry name" value="ZN2_CY6_FUNGAL_2"/>
    <property type="match status" value="1"/>
</dbReference>
<keyword evidence="7" id="KW-1185">Reference proteome</keyword>
<protein>
    <recommendedName>
        <fullName evidence="5">Zn(2)-C6 fungal-type domain-containing protein</fullName>
    </recommendedName>
</protein>
<dbReference type="GO" id="GO:0008270">
    <property type="term" value="F:zinc ion binding"/>
    <property type="evidence" value="ECO:0007669"/>
    <property type="project" value="InterPro"/>
</dbReference>
<dbReference type="GO" id="GO:0006351">
    <property type="term" value="P:DNA-templated transcription"/>
    <property type="evidence" value="ECO:0007669"/>
    <property type="project" value="InterPro"/>
</dbReference>
<dbReference type="Proteomes" id="UP000799444">
    <property type="component" value="Unassembled WGS sequence"/>
</dbReference>
<organism evidence="6 7">
    <name type="scientific">Polyplosphaeria fusca</name>
    <dbReference type="NCBI Taxonomy" id="682080"/>
    <lineage>
        <taxon>Eukaryota</taxon>
        <taxon>Fungi</taxon>
        <taxon>Dikarya</taxon>
        <taxon>Ascomycota</taxon>
        <taxon>Pezizomycotina</taxon>
        <taxon>Dothideomycetes</taxon>
        <taxon>Pleosporomycetidae</taxon>
        <taxon>Pleosporales</taxon>
        <taxon>Tetraplosphaeriaceae</taxon>
        <taxon>Polyplosphaeria</taxon>
    </lineage>
</organism>
<dbReference type="Pfam" id="PF04082">
    <property type="entry name" value="Fungal_trans"/>
    <property type="match status" value="1"/>
</dbReference>
<dbReference type="SMART" id="SM00066">
    <property type="entry name" value="GAL4"/>
    <property type="match status" value="1"/>
</dbReference>
<evidence type="ECO:0000256" key="1">
    <source>
        <dbReference type="ARBA" id="ARBA00004123"/>
    </source>
</evidence>